<keyword evidence="5" id="KW-0804">Transcription</keyword>
<dbReference type="SMART" id="SM00380">
    <property type="entry name" value="AP2"/>
    <property type="match status" value="1"/>
</dbReference>
<evidence type="ECO:0000256" key="4">
    <source>
        <dbReference type="ARBA" id="ARBA00023159"/>
    </source>
</evidence>
<dbReference type="Pfam" id="PF00847">
    <property type="entry name" value="AP2"/>
    <property type="match status" value="1"/>
</dbReference>
<evidence type="ECO:0000256" key="1">
    <source>
        <dbReference type="ARBA" id="ARBA00004123"/>
    </source>
</evidence>
<evidence type="ECO:0000256" key="7">
    <source>
        <dbReference type="ARBA" id="ARBA00024343"/>
    </source>
</evidence>
<dbReference type="AlphaFoldDB" id="A0AAV7FDC6"/>
<dbReference type="GO" id="GO:0005634">
    <property type="term" value="C:nucleus"/>
    <property type="evidence" value="ECO:0007669"/>
    <property type="project" value="UniProtKB-SubCell"/>
</dbReference>
<keyword evidence="6" id="KW-0539">Nucleus</keyword>
<dbReference type="InterPro" id="IPR036955">
    <property type="entry name" value="AP2/ERF_dom_sf"/>
</dbReference>
<dbReference type="FunFam" id="3.30.730.10:FF:000001">
    <property type="entry name" value="Ethylene-responsive transcription factor 2"/>
    <property type="match status" value="1"/>
</dbReference>
<proteinExistence type="inferred from homology"/>
<dbReference type="EMBL" id="JAINDJ010000002">
    <property type="protein sequence ID" value="KAG9458923.1"/>
    <property type="molecule type" value="Genomic_DNA"/>
</dbReference>
<dbReference type="PANTHER" id="PTHR31985:SF111">
    <property type="entry name" value="ETHYLENE-RESPONSIVE TRANSCRIPTION FACTOR ERF021"/>
    <property type="match status" value="1"/>
</dbReference>
<protein>
    <recommendedName>
        <fullName evidence="8">AP2/ERF domain-containing protein</fullName>
    </recommendedName>
</protein>
<dbReference type="InterPro" id="IPR016177">
    <property type="entry name" value="DNA-bd_dom_sf"/>
</dbReference>
<accession>A0AAV7FDC6</accession>
<dbReference type="Gene3D" id="3.30.730.10">
    <property type="entry name" value="AP2/ERF domain"/>
    <property type="match status" value="1"/>
</dbReference>
<keyword evidence="2" id="KW-0805">Transcription regulation</keyword>
<dbReference type="PRINTS" id="PR00367">
    <property type="entry name" value="ETHRSPELEMNT"/>
</dbReference>
<sequence>MESTNSCNGGVAGRNYRGVRKRKWGKWVSEIREPGKKTRIWLGSFETPTMAATAYDVAALHLRGRGARLNFPEFADRLPRPASSDPDHIRMAVTQAIACNIINRGTSTTTDHDYHPAINNIDVSSSSSSAAAGTSCSGATDYSGSAETSLLDEWLLPDSPKMWMDLAEPLLLSPPHHHFLPTSDVLTSNSHEDCYYYTNLRQEYYSLWD</sequence>
<organism evidence="9 10">
    <name type="scientific">Aristolochia fimbriata</name>
    <name type="common">White veined hardy Dutchman's pipe vine</name>
    <dbReference type="NCBI Taxonomy" id="158543"/>
    <lineage>
        <taxon>Eukaryota</taxon>
        <taxon>Viridiplantae</taxon>
        <taxon>Streptophyta</taxon>
        <taxon>Embryophyta</taxon>
        <taxon>Tracheophyta</taxon>
        <taxon>Spermatophyta</taxon>
        <taxon>Magnoliopsida</taxon>
        <taxon>Magnoliidae</taxon>
        <taxon>Piperales</taxon>
        <taxon>Aristolochiaceae</taxon>
        <taxon>Aristolochia</taxon>
    </lineage>
</organism>
<dbReference type="GO" id="GO:0003700">
    <property type="term" value="F:DNA-binding transcription factor activity"/>
    <property type="evidence" value="ECO:0007669"/>
    <property type="project" value="InterPro"/>
</dbReference>
<gene>
    <name evidence="9" type="ORF">H6P81_003431</name>
</gene>
<dbReference type="Proteomes" id="UP000825729">
    <property type="component" value="Unassembled WGS sequence"/>
</dbReference>
<keyword evidence="10" id="KW-1185">Reference proteome</keyword>
<keyword evidence="4" id="KW-0010">Activator</keyword>
<evidence type="ECO:0000259" key="8">
    <source>
        <dbReference type="PROSITE" id="PS51032"/>
    </source>
</evidence>
<comment type="subcellular location">
    <subcellularLocation>
        <location evidence="1">Nucleus</location>
    </subcellularLocation>
</comment>
<comment type="similarity">
    <text evidence="7">Belongs to the AP2/ERF transcription factor family. ERF subfamily.</text>
</comment>
<keyword evidence="3" id="KW-0238">DNA-binding</keyword>
<evidence type="ECO:0000256" key="5">
    <source>
        <dbReference type="ARBA" id="ARBA00023163"/>
    </source>
</evidence>
<dbReference type="GO" id="GO:0003677">
    <property type="term" value="F:DNA binding"/>
    <property type="evidence" value="ECO:0007669"/>
    <property type="project" value="UniProtKB-KW"/>
</dbReference>
<dbReference type="SUPFAM" id="SSF54171">
    <property type="entry name" value="DNA-binding domain"/>
    <property type="match status" value="1"/>
</dbReference>
<evidence type="ECO:0000313" key="9">
    <source>
        <dbReference type="EMBL" id="KAG9458923.1"/>
    </source>
</evidence>
<evidence type="ECO:0000256" key="3">
    <source>
        <dbReference type="ARBA" id="ARBA00023125"/>
    </source>
</evidence>
<feature type="domain" description="AP2/ERF" evidence="8">
    <location>
        <begin position="15"/>
        <end position="72"/>
    </location>
</feature>
<dbReference type="InterPro" id="IPR051032">
    <property type="entry name" value="AP2/ERF_TF_ERF_subfamily"/>
</dbReference>
<comment type="caution">
    <text evidence="9">The sequence shown here is derived from an EMBL/GenBank/DDBJ whole genome shotgun (WGS) entry which is preliminary data.</text>
</comment>
<dbReference type="PANTHER" id="PTHR31985">
    <property type="entry name" value="ETHYLENE-RESPONSIVE TRANSCRIPTION FACTOR ERF042-RELATED"/>
    <property type="match status" value="1"/>
</dbReference>
<dbReference type="InterPro" id="IPR001471">
    <property type="entry name" value="AP2/ERF_dom"/>
</dbReference>
<evidence type="ECO:0000256" key="6">
    <source>
        <dbReference type="ARBA" id="ARBA00023242"/>
    </source>
</evidence>
<evidence type="ECO:0000313" key="10">
    <source>
        <dbReference type="Proteomes" id="UP000825729"/>
    </source>
</evidence>
<dbReference type="PROSITE" id="PS51032">
    <property type="entry name" value="AP2_ERF"/>
    <property type="match status" value="1"/>
</dbReference>
<reference evidence="9 10" key="1">
    <citation type="submission" date="2021-07" db="EMBL/GenBank/DDBJ databases">
        <title>The Aristolochia fimbriata genome: insights into angiosperm evolution, floral development and chemical biosynthesis.</title>
        <authorList>
            <person name="Jiao Y."/>
        </authorList>
    </citation>
    <scope>NUCLEOTIDE SEQUENCE [LARGE SCALE GENOMIC DNA]</scope>
    <source>
        <strain evidence="9">IBCAS-2021</strain>
        <tissue evidence="9">Leaf</tissue>
    </source>
</reference>
<dbReference type="CDD" id="cd00018">
    <property type="entry name" value="AP2"/>
    <property type="match status" value="1"/>
</dbReference>
<name>A0AAV7FDC6_ARIFI</name>
<evidence type="ECO:0000256" key="2">
    <source>
        <dbReference type="ARBA" id="ARBA00023015"/>
    </source>
</evidence>